<feature type="transmembrane region" description="Helical" evidence="6">
    <location>
        <begin position="131"/>
        <end position="150"/>
    </location>
</feature>
<dbReference type="SUPFAM" id="SSF103473">
    <property type="entry name" value="MFS general substrate transporter"/>
    <property type="match status" value="1"/>
</dbReference>
<feature type="transmembrane region" description="Helical" evidence="6">
    <location>
        <begin position="353"/>
        <end position="374"/>
    </location>
</feature>
<feature type="transmembrane region" description="Helical" evidence="6">
    <location>
        <begin position="268"/>
        <end position="287"/>
    </location>
</feature>
<dbReference type="PANTHER" id="PTHR43124">
    <property type="entry name" value="PURINE EFFLUX PUMP PBUE"/>
    <property type="match status" value="1"/>
</dbReference>
<feature type="transmembrane region" description="Helical" evidence="6">
    <location>
        <begin position="38"/>
        <end position="61"/>
    </location>
</feature>
<reference evidence="9" key="1">
    <citation type="journal article" date="2019" name="Int. J. Syst. Evol. Microbiol.">
        <title>The Global Catalogue of Microorganisms (GCM) 10K type strain sequencing project: providing services to taxonomists for standard genome sequencing and annotation.</title>
        <authorList>
            <consortium name="The Broad Institute Genomics Platform"/>
            <consortium name="The Broad Institute Genome Sequencing Center for Infectious Disease"/>
            <person name="Wu L."/>
            <person name="Ma J."/>
        </authorList>
    </citation>
    <scope>NUCLEOTIDE SEQUENCE [LARGE SCALE GENOMIC DNA]</scope>
    <source>
        <strain evidence="9">CGMCC 1.19062</strain>
    </source>
</reference>
<keyword evidence="4 6" id="KW-1133">Transmembrane helix</keyword>
<keyword evidence="2" id="KW-1003">Cell membrane</keyword>
<dbReference type="RefSeq" id="WP_379878451.1">
    <property type="nucleotide sequence ID" value="NZ_JBHUIP010000016.1"/>
</dbReference>
<evidence type="ECO:0000256" key="2">
    <source>
        <dbReference type="ARBA" id="ARBA00022475"/>
    </source>
</evidence>
<dbReference type="CDD" id="cd17324">
    <property type="entry name" value="MFS_NepI_like"/>
    <property type="match status" value="1"/>
</dbReference>
<dbReference type="InterPro" id="IPR020846">
    <property type="entry name" value="MFS_dom"/>
</dbReference>
<feature type="domain" description="Major facilitator superfamily (MFS) profile" evidence="7">
    <location>
        <begin position="1"/>
        <end position="379"/>
    </location>
</feature>
<dbReference type="Proteomes" id="UP001597295">
    <property type="component" value="Unassembled WGS sequence"/>
</dbReference>
<feature type="transmembrane region" description="Helical" evidence="6">
    <location>
        <begin position="235"/>
        <end position="256"/>
    </location>
</feature>
<dbReference type="EMBL" id="JBHUIP010000016">
    <property type="protein sequence ID" value="MFD2265278.1"/>
    <property type="molecule type" value="Genomic_DNA"/>
</dbReference>
<feature type="transmembrane region" description="Helical" evidence="6">
    <location>
        <begin position="96"/>
        <end position="119"/>
    </location>
</feature>
<gene>
    <name evidence="8" type="ORF">ACFSM5_20410</name>
</gene>
<evidence type="ECO:0000256" key="6">
    <source>
        <dbReference type="SAM" id="Phobius"/>
    </source>
</evidence>
<sequence length="386" mass="38972">MTYLSRAIAVLVATVGIIGAQAMVASPLLLDIGSSFDVTTAAVGTALSVYGIATALSALLVAPRVDRFRRGRALGLAMVVMTVGLGLIAVSPNLALFAVGHLLTGGAAGVLLPGTYAAAGDIAPPEKRSAVLGKVLLGWSVALVLGVPVGGVLGEAFGWRGAYGSFGAVALLVAGAVWFLPEARTGVAPKPSIRQAVTVPGVIAGLVACWCVMAAFYGVFSYVGSYFRVLNGSGAGAASLLALAYGLGFSLAVGGARWIDRWGSGRMLVLVGVGAGCLVLAMPWAAYSVPAMLGVMACFGLTQHMVLNSIISWLGGCDPARRGSIMAVNSAVTYAGLTLGTASFGWVYEHLGFVPVTLGVALLYWASAVVGLTAMRKPGLAPAAAS</sequence>
<comment type="subcellular location">
    <subcellularLocation>
        <location evidence="1">Cell membrane</location>
        <topology evidence="1">Multi-pass membrane protein</topology>
    </subcellularLocation>
</comment>
<evidence type="ECO:0000259" key="7">
    <source>
        <dbReference type="PROSITE" id="PS50850"/>
    </source>
</evidence>
<organism evidence="8 9">
    <name type="scientific">Lacibacterium aquatile</name>
    <dbReference type="NCBI Taxonomy" id="1168082"/>
    <lineage>
        <taxon>Bacteria</taxon>
        <taxon>Pseudomonadati</taxon>
        <taxon>Pseudomonadota</taxon>
        <taxon>Alphaproteobacteria</taxon>
        <taxon>Rhodospirillales</taxon>
        <taxon>Rhodospirillaceae</taxon>
    </lineage>
</organism>
<dbReference type="InterPro" id="IPR011701">
    <property type="entry name" value="MFS"/>
</dbReference>
<feature type="transmembrane region" description="Helical" evidence="6">
    <location>
        <begin position="73"/>
        <end position="90"/>
    </location>
</feature>
<dbReference type="InterPro" id="IPR050189">
    <property type="entry name" value="MFS_Efflux_Transporters"/>
</dbReference>
<feature type="transmembrane region" description="Helical" evidence="6">
    <location>
        <begin position="293"/>
        <end position="314"/>
    </location>
</feature>
<protein>
    <submittedName>
        <fullName evidence="8">MFS transporter</fullName>
    </submittedName>
</protein>
<feature type="transmembrane region" description="Helical" evidence="6">
    <location>
        <begin position="201"/>
        <end position="223"/>
    </location>
</feature>
<keyword evidence="3 6" id="KW-0812">Transmembrane</keyword>
<dbReference type="Pfam" id="PF07690">
    <property type="entry name" value="MFS_1"/>
    <property type="match status" value="1"/>
</dbReference>
<evidence type="ECO:0000256" key="3">
    <source>
        <dbReference type="ARBA" id="ARBA00022692"/>
    </source>
</evidence>
<feature type="transmembrane region" description="Helical" evidence="6">
    <location>
        <begin position="162"/>
        <end position="180"/>
    </location>
</feature>
<keyword evidence="9" id="KW-1185">Reference proteome</keyword>
<proteinExistence type="predicted"/>
<dbReference type="PROSITE" id="PS50850">
    <property type="entry name" value="MFS"/>
    <property type="match status" value="1"/>
</dbReference>
<dbReference type="Gene3D" id="1.20.1250.20">
    <property type="entry name" value="MFS general substrate transporter like domains"/>
    <property type="match status" value="1"/>
</dbReference>
<evidence type="ECO:0000256" key="5">
    <source>
        <dbReference type="ARBA" id="ARBA00023136"/>
    </source>
</evidence>
<keyword evidence="5 6" id="KW-0472">Membrane</keyword>
<comment type="caution">
    <text evidence="8">The sequence shown here is derived from an EMBL/GenBank/DDBJ whole genome shotgun (WGS) entry which is preliminary data.</text>
</comment>
<evidence type="ECO:0000256" key="4">
    <source>
        <dbReference type="ARBA" id="ARBA00022989"/>
    </source>
</evidence>
<evidence type="ECO:0000313" key="8">
    <source>
        <dbReference type="EMBL" id="MFD2265278.1"/>
    </source>
</evidence>
<evidence type="ECO:0000313" key="9">
    <source>
        <dbReference type="Proteomes" id="UP001597295"/>
    </source>
</evidence>
<name>A0ABW5DX02_9PROT</name>
<accession>A0ABW5DX02</accession>
<evidence type="ECO:0000256" key="1">
    <source>
        <dbReference type="ARBA" id="ARBA00004651"/>
    </source>
</evidence>
<feature type="transmembrane region" description="Helical" evidence="6">
    <location>
        <begin position="326"/>
        <end position="347"/>
    </location>
</feature>
<dbReference type="PANTHER" id="PTHR43124:SF10">
    <property type="entry name" value="PURINE EFFLUX PUMP PBUE"/>
    <property type="match status" value="1"/>
</dbReference>
<dbReference type="InterPro" id="IPR036259">
    <property type="entry name" value="MFS_trans_sf"/>
</dbReference>